<evidence type="ECO:0000313" key="2">
    <source>
        <dbReference type="Proteomes" id="UP000243063"/>
    </source>
</evidence>
<gene>
    <name evidence="1" type="ORF">SAMN05216580_0991</name>
</gene>
<proteinExistence type="predicted"/>
<dbReference type="OrthoDB" id="6974255at2"/>
<reference evidence="2" key="1">
    <citation type="submission" date="2016-10" db="EMBL/GenBank/DDBJ databases">
        <authorList>
            <person name="Varghese N."/>
            <person name="Submissions S."/>
        </authorList>
    </citation>
    <scope>NUCLEOTIDE SEQUENCE [LARGE SCALE GENOMIC DNA]</scope>
    <source>
        <strain evidence="2">CCTCC 2012022</strain>
    </source>
</reference>
<protein>
    <submittedName>
        <fullName evidence="1">Uncharacterized protein</fullName>
    </submittedName>
</protein>
<dbReference type="STRING" id="1245526.SAMN05216580_0991"/>
<dbReference type="AlphaFoldDB" id="A0A1H2F379"/>
<dbReference type="EMBL" id="LT629780">
    <property type="protein sequence ID" value="SDU01779.1"/>
    <property type="molecule type" value="Genomic_DNA"/>
</dbReference>
<evidence type="ECO:0000313" key="1">
    <source>
        <dbReference type="EMBL" id="SDU01779.1"/>
    </source>
</evidence>
<dbReference type="RefSeq" id="WP_090212581.1">
    <property type="nucleotide sequence ID" value="NZ_LT629780.1"/>
</dbReference>
<keyword evidence="2" id="KW-1185">Reference proteome</keyword>
<dbReference type="Proteomes" id="UP000243063">
    <property type="component" value="Chromosome I"/>
</dbReference>
<organism evidence="1 2">
    <name type="scientific">Geopseudomonas guangdongensis</name>
    <dbReference type="NCBI Taxonomy" id="1245526"/>
    <lineage>
        <taxon>Bacteria</taxon>
        <taxon>Pseudomonadati</taxon>
        <taxon>Pseudomonadota</taxon>
        <taxon>Gammaproteobacteria</taxon>
        <taxon>Pseudomonadales</taxon>
        <taxon>Pseudomonadaceae</taxon>
        <taxon>Geopseudomonas</taxon>
    </lineage>
</organism>
<sequence length="479" mass="53609">MDIIDAGDACEWHLEDQFWTQDGQGAFQLRSHRGVPLPEALGDLDFLIATRRCPRCRVSAFLPAAFRHCPHCGAPLGAPGETQPWLPPYGQTGGWRCHERAGSPAGALLERLLARPGSLDDHRQVLKAPRKGGLLYFAAPLGGHGNALFALSRAGELFLWQRSSEQWLSLVAEQQPLGGFDLELWAWGLALLDTAAGPRLLLAGTEGATSLCVDPLQLSYRLQRCSGRALGAPGELEGRVYVPLLQDGRVLLADSAGEAWSSRALEDIDAPALQKLSAPILNAADRQLLWVGSQGYLELRLDDGAQAQVRWHAWPQGWQAYPEFGPPFRDGEGFWQQLIETERQAMCYVKLDGRLQERRLLQGTRMGTGHLSIQSDALLQRPWDEYDRNLHTQKQVFYPFMEFAAERLLLGLRVDHRSSVQKFFANPGPHPTDYCLERIDGERRSLHLSVERPWDAQWLVFDDALWLAIDSNGALYRWS</sequence>
<name>A0A1H2F379_9GAMM</name>
<accession>A0A1H2F379</accession>